<evidence type="ECO:0000313" key="2">
    <source>
        <dbReference type="EMBL" id="UGS38431.1"/>
    </source>
</evidence>
<dbReference type="EMBL" id="CP087164">
    <property type="protein sequence ID" value="UGS38431.1"/>
    <property type="molecule type" value="Genomic_DNA"/>
</dbReference>
<dbReference type="AlphaFoldDB" id="A0A9E7C2G8"/>
<dbReference type="PANTHER" id="PTHR11365">
    <property type="entry name" value="5-OXOPROLINASE RELATED"/>
    <property type="match status" value="1"/>
</dbReference>
<dbReference type="GO" id="GO:0005829">
    <property type="term" value="C:cytosol"/>
    <property type="evidence" value="ECO:0007669"/>
    <property type="project" value="TreeGrafter"/>
</dbReference>
<dbReference type="GO" id="GO:0006749">
    <property type="term" value="P:glutathione metabolic process"/>
    <property type="evidence" value="ECO:0007669"/>
    <property type="project" value="TreeGrafter"/>
</dbReference>
<evidence type="ECO:0000313" key="3">
    <source>
        <dbReference type="Proteomes" id="UP001162834"/>
    </source>
</evidence>
<name>A0A9E7C2G8_9ACTN</name>
<feature type="domain" description="Hydantoinase B/oxoprolinase" evidence="1">
    <location>
        <begin position="3"/>
        <end position="526"/>
    </location>
</feature>
<sequence>MTDAVTGEIVRNYLESVAAEMVRTMVRTAVSPIFNEAHDCSAGVFGYDGETVSLLARADAAPVHIYAALSSAEASLEFFQGDLHEGDVIIVCDPYYGGSHLPDYTVVTPIFIEGEPMFLPSVRGHMPDNGGPAPGGNMNARDIWQEGFRFSPLKLYERGELREDVWEWILRNNRLPENLRADLDAQIGGCRVGARRIRELCDKYGVATVREAVDWLMGYSEHRFREQIRRWPDGRYEAESTLDSDFAGGVDLKVRVALTIDGDSIEADFTGSSPQSPGLVNSVPANTLAFLYTAFSALCPEIPINSGFFRPLTPKLPEASIVNPNPPAPVRAATVTIVADIGDVVMKAAEGFAADRVGTCSIDLLGPWFWGTDRRNGRGYLHYELGCTPTAAGGVYLADGWGAWPATFASADVPSIEMSEVQYPVLYRQAEYLTDGAAPGQWRGTPAWATQRQAYGSDGTHHTIRVQGCYSPLHGFCGGRPAIGNYVVIRYGTPDEEVVPRWSDREPCGEDEIVFFQSGGGGGWGDSLDRDAEMVAEDVRDGYVSPEGARHDYGVCVDPVTGDVDEPATAAERARLREERREQPDWMSLGRLRTLEDVGADAAHQADPEPAAR</sequence>
<dbReference type="Pfam" id="PF02538">
    <property type="entry name" value="Hydantoinase_B"/>
    <property type="match status" value="1"/>
</dbReference>
<dbReference type="InterPro" id="IPR045079">
    <property type="entry name" value="Oxoprolinase-like"/>
</dbReference>
<dbReference type="Proteomes" id="UP001162834">
    <property type="component" value="Chromosome"/>
</dbReference>
<reference evidence="2" key="1">
    <citation type="journal article" date="2022" name="Int. J. Syst. Evol. Microbiol.">
        <title>Pseudomonas aegrilactucae sp. nov. and Pseudomonas morbosilactucae sp. nov., pathogens causing bacterial rot of lettuce in Japan.</title>
        <authorList>
            <person name="Sawada H."/>
            <person name="Fujikawa T."/>
            <person name="Satou M."/>
        </authorList>
    </citation>
    <scope>NUCLEOTIDE SEQUENCE</scope>
    <source>
        <strain evidence="2">0166_1</strain>
    </source>
</reference>
<gene>
    <name evidence="2" type="primary">apc4_18</name>
    <name evidence="2" type="ORF">DSM104329_04859</name>
</gene>
<dbReference type="GO" id="GO:0017168">
    <property type="term" value="F:5-oxoprolinase (ATP-hydrolyzing) activity"/>
    <property type="evidence" value="ECO:0007669"/>
    <property type="project" value="TreeGrafter"/>
</dbReference>
<dbReference type="RefSeq" id="WP_259312452.1">
    <property type="nucleotide sequence ID" value="NZ_CP087164.1"/>
</dbReference>
<proteinExistence type="predicted"/>
<dbReference type="EC" id="6.4.1.8" evidence="2"/>
<dbReference type="PANTHER" id="PTHR11365:SF23">
    <property type="entry name" value="HYPOTHETICAL 5-OXOPROLINASE (EUROFUNG)-RELATED"/>
    <property type="match status" value="1"/>
</dbReference>
<keyword evidence="2" id="KW-0436">Ligase</keyword>
<dbReference type="KEGG" id="sbae:DSM104329_04859"/>
<accession>A0A9E7C2G8</accession>
<dbReference type="GO" id="GO:0016874">
    <property type="term" value="F:ligase activity"/>
    <property type="evidence" value="ECO:0007669"/>
    <property type="project" value="UniProtKB-KW"/>
</dbReference>
<dbReference type="InterPro" id="IPR003692">
    <property type="entry name" value="Hydantoinase_B"/>
</dbReference>
<keyword evidence="3" id="KW-1185">Reference proteome</keyword>
<evidence type="ECO:0000259" key="1">
    <source>
        <dbReference type="Pfam" id="PF02538"/>
    </source>
</evidence>
<protein>
    <submittedName>
        <fullName evidence="2">Acetophenone carboxylase delta subunit</fullName>
        <ecNumber evidence="2">6.4.1.8</ecNumber>
    </submittedName>
</protein>
<organism evidence="2 3">
    <name type="scientific">Capillimicrobium parvum</name>
    <dbReference type="NCBI Taxonomy" id="2884022"/>
    <lineage>
        <taxon>Bacteria</taxon>
        <taxon>Bacillati</taxon>
        <taxon>Actinomycetota</taxon>
        <taxon>Thermoleophilia</taxon>
        <taxon>Solirubrobacterales</taxon>
        <taxon>Capillimicrobiaceae</taxon>
        <taxon>Capillimicrobium</taxon>
    </lineage>
</organism>